<dbReference type="EMBL" id="LGST01000017">
    <property type="protein sequence ID" value="KNE00799.1"/>
    <property type="molecule type" value="Genomic_DNA"/>
</dbReference>
<evidence type="ECO:0000313" key="2">
    <source>
        <dbReference type="Proteomes" id="UP000037122"/>
    </source>
</evidence>
<evidence type="ECO:0000313" key="1">
    <source>
        <dbReference type="EMBL" id="KNE00799.1"/>
    </source>
</evidence>
<dbReference type="VEuPathDB" id="FungiDB:QG37_02331"/>
<sequence length="54" mass="6174">MALQMGAETFDALYIDRLTMNIIIQRLWQHSINSLQRRTSNVTIAWVLEVAPGS</sequence>
<organism evidence="1 2">
    <name type="scientific">Candidozyma auris</name>
    <name type="common">Yeast</name>
    <name type="synonym">Candida auris</name>
    <dbReference type="NCBI Taxonomy" id="498019"/>
    <lineage>
        <taxon>Eukaryota</taxon>
        <taxon>Fungi</taxon>
        <taxon>Dikarya</taxon>
        <taxon>Ascomycota</taxon>
        <taxon>Saccharomycotina</taxon>
        <taxon>Pichiomycetes</taxon>
        <taxon>Metschnikowiaceae</taxon>
        <taxon>Candidozyma</taxon>
    </lineage>
</organism>
<proteinExistence type="predicted"/>
<name>A0A0L0P3B2_CANAR</name>
<dbReference type="Proteomes" id="UP000037122">
    <property type="component" value="Unassembled WGS sequence"/>
</dbReference>
<comment type="caution">
    <text evidence="1">The sequence shown here is derived from an EMBL/GenBank/DDBJ whole genome shotgun (WGS) entry which is preliminary data.</text>
</comment>
<reference evidence="2" key="1">
    <citation type="journal article" date="2015" name="BMC Genomics">
        <title>Draft genome of a commonly misdiagnosed multidrug resistant pathogen Candida auris.</title>
        <authorList>
            <person name="Chatterjee S."/>
            <person name="Alampalli S.V."/>
            <person name="Nageshan R.K."/>
            <person name="Chettiar S.T."/>
            <person name="Joshi S."/>
            <person name="Tatu U.S."/>
        </authorList>
    </citation>
    <scope>NUCLEOTIDE SEQUENCE [LARGE SCALE GENOMIC DNA]</scope>
    <source>
        <strain evidence="2">6684</strain>
    </source>
</reference>
<gene>
    <name evidence="1" type="ORF">QG37_02331</name>
</gene>
<accession>A0A0L0P3B2</accession>
<dbReference type="AlphaFoldDB" id="A0A0L0P3B2"/>
<protein>
    <submittedName>
        <fullName evidence="1">Uncharacterized protein</fullName>
    </submittedName>
</protein>